<organism evidence="1 2">
    <name type="scientific">Novosphingobium album</name>
    <name type="common">ex Hu et al. 2023</name>
    <dbReference type="NCBI Taxonomy" id="2930093"/>
    <lineage>
        <taxon>Bacteria</taxon>
        <taxon>Pseudomonadati</taxon>
        <taxon>Pseudomonadota</taxon>
        <taxon>Alphaproteobacteria</taxon>
        <taxon>Sphingomonadales</taxon>
        <taxon>Sphingomonadaceae</taxon>
        <taxon>Novosphingobium</taxon>
    </lineage>
</organism>
<accession>A0ABT0B5I1</accession>
<keyword evidence="2" id="KW-1185">Reference proteome</keyword>
<reference evidence="1" key="1">
    <citation type="submission" date="2022-03" db="EMBL/GenBank/DDBJ databases">
        <title>Identification of a novel bacterium isolated from mangrove sediments.</title>
        <authorList>
            <person name="Pan X."/>
        </authorList>
    </citation>
    <scope>NUCLEOTIDE SEQUENCE</scope>
    <source>
        <strain evidence="1">B2580</strain>
    </source>
</reference>
<protein>
    <submittedName>
        <fullName evidence="1">Uncharacterized protein</fullName>
    </submittedName>
</protein>
<comment type="caution">
    <text evidence="1">The sequence shown here is derived from an EMBL/GenBank/DDBJ whole genome shotgun (WGS) entry which is preliminary data.</text>
</comment>
<evidence type="ECO:0000313" key="1">
    <source>
        <dbReference type="EMBL" id="MCJ2180159.1"/>
    </source>
</evidence>
<dbReference type="RefSeq" id="WP_243995539.1">
    <property type="nucleotide sequence ID" value="NZ_JALHLE010000028.1"/>
</dbReference>
<sequence>MTITFRVEDSHDIDMPPPVPIEPWQMGALREVLAENGERIGTDLIVPEYGNIDAPVFAWEARTAMLAVAAIARCFDYEPGALAIIEEAQFRCRRLRISRPASNGDILLSLSTNPDSAPELNVSNSNAFAILDLLGIDRESCGLIPLEQLQDRLRDPAVPGRIAAEPGLARYLPTLTQMAAVTSPSPKLRLVWA</sequence>
<gene>
    <name evidence="1" type="ORF">MTR64_16430</name>
</gene>
<dbReference type="Proteomes" id="UP001162880">
    <property type="component" value="Unassembled WGS sequence"/>
</dbReference>
<dbReference type="EMBL" id="JALHLE010000028">
    <property type="protein sequence ID" value="MCJ2180159.1"/>
    <property type="molecule type" value="Genomic_DNA"/>
</dbReference>
<proteinExistence type="predicted"/>
<evidence type="ECO:0000313" key="2">
    <source>
        <dbReference type="Proteomes" id="UP001162880"/>
    </source>
</evidence>
<name>A0ABT0B5I1_9SPHN</name>